<protein>
    <recommendedName>
        <fullName evidence="4">Peptidoglycan-binding protein</fullName>
    </recommendedName>
</protein>
<evidence type="ECO:0008006" key="4">
    <source>
        <dbReference type="Google" id="ProtNLM"/>
    </source>
</evidence>
<evidence type="ECO:0000313" key="3">
    <source>
        <dbReference type="Proteomes" id="UP000094094"/>
    </source>
</evidence>
<keyword evidence="1" id="KW-0732">Signal</keyword>
<dbReference type="EMBL" id="CP017157">
    <property type="protein sequence ID" value="AOP47817.1"/>
    <property type="molecule type" value="Genomic_DNA"/>
</dbReference>
<keyword evidence="3" id="KW-1185">Reference proteome</keyword>
<dbReference type="OrthoDB" id="3533852at2"/>
<dbReference type="RefSeq" id="WP_069569961.1">
    <property type="nucleotide sequence ID" value="NZ_CP017157.1"/>
</dbReference>
<feature type="signal peptide" evidence="1">
    <location>
        <begin position="1"/>
        <end position="21"/>
    </location>
</feature>
<evidence type="ECO:0000313" key="2">
    <source>
        <dbReference type="EMBL" id="AOP47817.1"/>
    </source>
</evidence>
<organism evidence="2 3">
    <name type="scientific">Streptomyces lydicus</name>
    <dbReference type="NCBI Taxonomy" id="47763"/>
    <lineage>
        <taxon>Bacteria</taxon>
        <taxon>Bacillati</taxon>
        <taxon>Actinomycetota</taxon>
        <taxon>Actinomycetes</taxon>
        <taxon>Kitasatosporales</taxon>
        <taxon>Streptomycetaceae</taxon>
        <taxon>Streptomyces</taxon>
    </lineage>
</organism>
<feature type="chain" id="PRO_5039097890" description="Peptidoglycan-binding protein" evidence="1">
    <location>
        <begin position="22"/>
        <end position="166"/>
    </location>
</feature>
<accession>A0A1D7VM46</accession>
<name>A0A1D7VM46_9ACTN</name>
<gene>
    <name evidence="2" type="ORF">SL103_17585</name>
</gene>
<sequence>MMSTRLTARSGLAAAAVTAIAVVAPLLTADAASASGTKLTQAQAAGRLRAAGLSWSSSGHCSDRNNRRCTSFSRINSGTVSGIITFKRASHCAVTITGGTETGHASGRYSHWNGYKVDITPTSCVTTYIKREFRYIGKRGDGAPMYRSSAGNIYARESSHWDITYL</sequence>
<proteinExistence type="predicted"/>
<dbReference type="AlphaFoldDB" id="A0A1D7VM46"/>
<dbReference type="KEGG" id="slc:SL103_17585"/>
<reference evidence="2 3" key="1">
    <citation type="submission" date="2016-09" db="EMBL/GenBank/DDBJ databases">
        <title>Complete genome sequencing of Streptomyces lydicus 103 and metabolic pathways analysis of antibiotic biosynthesis.</title>
        <authorList>
            <person name="Jia N."/>
            <person name="Ding M.-Z."/>
            <person name="Gao F."/>
            <person name="Yuan Y.-J."/>
        </authorList>
    </citation>
    <scope>NUCLEOTIDE SEQUENCE [LARGE SCALE GENOMIC DNA]</scope>
    <source>
        <strain evidence="2 3">103</strain>
    </source>
</reference>
<dbReference type="Proteomes" id="UP000094094">
    <property type="component" value="Chromosome"/>
</dbReference>
<evidence type="ECO:0000256" key="1">
    <source>
        <dbReference type="SAM" id="SignalP"/>
    </source>
</evidence>